<dbReference type="Gene3D" id="3.10.10.10">
    <property type="entry name" value="HIV Type 1 Reverse Transcriptase, subunit A, domain 1"/>
    <property type="match status" value="1"/>
</dbReference>
<name>A0A4Y2FH00_ARAVE</name>
<dbReference type="InterPro" id="IPR043502">
    <property type="entry name" value="DNA/RNA_pol_sf"/>
</dbReference>
<sequence length="289" mass="33993">MKFLKAEVEGEERLKLARSGFDTTHRKEGHHVRREEGCYCVGLPWLGNDLQLPDNRFVAERRLFRVTRKLKSLNKYGDYDQVFRDWIGEGVIEMVPDNELNVKGYYLPHHPVFKANSATTKIRPVFDASCKVNRSPSLNYCLFKGSNLIEEITSILLRFREKCIGVTSDIRRAFLQMELNKEDRDFLRFLWWEKDNVVKVFRHNTVVFAVTSSPLLLGAVIRFHLSQVPTKQSFIVQKLDRSFYIDNCVTFVDNEEELENFIKHSTEILAKWMDLRLAKMDLRLWTLVQ</sequence>
<dbReference type="PANTHER" id="PTHR47331:SF1">
    <property type="entry name" value="GAG-LIKE PROTEIN"/>
    <property type="match status" value="1"/>
</dbReference>
<dbReference type="SUPFAM" id="SSF56672">
    <property type="entry name" value="DNA/RNA polymerases"/>
    <property type="match status" value="1"/>
</dbReference>
<dbReference type="Gene3D" id="3.30.70.270">
    <property type="match status" value="1"/>
</dbReference>
<dbReference type="OrthoDB" id="6435878at2759"/>
<dbReference type="AlphaFoldDB" id="A0A4Y2FH00"/>
<dbReference type="Proteomes" id="UP000499080">
    <property type="component" value="Unassembled WGS sequence"/>
</dbReference>
<dbReference type="InterPro" id="IPR043128">
    <property type="entry name" value="Rev_trsase/Diguanyl_cyclase"/>
</dbReference>
<dbReference type="GO" id="GO:0071897">
    <property type="term" value="P:DNA biosynthetic process"/>
    <property type="evidence" value="ECO:0007669"/>
    <property type="project" value="UniProtKB-ARBA"/>
</dbReference>
<dbReference type="EMBL" id="BGPR01000944">
    <property type="protein sequence ID" value="GBM40840.1"/>
    <property type="molecule type" value="Genomic_DNA"/>
</dbReference>
<evidence type="ECO:0008006" key="3">
    <source>
        <dbReference type="Google" id="ProtNLM"/>
    </source>
</evidence>
<evidence type="ECO:0000313" key="1">
    <source>
        <dbReference type="EMBL" id="GBM40840.1"/>
    </source>
</evidence>
<evidence type="ECO:0000313" key="2">
    <source>
        <dbReference type="Proteomes" id="UP000499080"/>
    </source>
</evidence>
<gene>
    <name evidence="1" type="ORF">AVEN_137339_1</name>
</gene>
<protein>
    <recommendedName>
        <fullName evidence="3">Reverse transcriptase domain-containing protein</fullName>
    </recommendedName>
</protein>
<keyword evidence="2" id="KW-1185">Reference proteome</keyword>
<reference evidence="1 2" key="1">
    <citation type="journal article" date="2019" name="Sci. Rep.">
        <title>Orb-weaving spider Araneus ventricosus genome elucidates the spidroin gene catalogue.</title>
        <authorList>
            <person name="Kono N."/>
            <person name="Nakamura H."/>
            <person name="Ohtoshi R."/>
            <person name="Moran D.A.P."/>
            <person name="Shinohara A."/>
            <person name="Yoshida Y."/>
            <person name="Fujiwara M."/>
            <person name="Mori M."/>
            <person name="Tomita M."/>
            <person name="Arakawa K."/>
        </authorList>
    </citation>
    <scope>NUCLEOTIDE SEQUENCE [LARGE SCALE GENOMIC DNA]</scope>
</reference>
<proteinExistence type="predicted"/>
<dbReference type="PANTHER" id="PTHR47331">
    <property type="entry name" value="PHD-TYPE DOMAIN-CONTAINING PROTEIN"/>
    <property type="match status" value="1"/>
</dbReference>
<accession>A0A4Y2FH00</accession>
<organism evidence="1 2">
    <name type="scientific">Araneus ventricosus</name>
    <name type="common">Orbweaver spider</name>
    <name type="synonym">Epeira ventricosa</name>
    <dbReference type="NCBI Taxonomy" id="182803"/>
    <lineage>
        <taxon>Eukaryota</taxon>
        <taxon>Metazoa</taxon>
        <taxon>Ecdysozoa</taxon>
        <taxon>Arthropoda</taxon>
        <taxon>Chelicerata</taxon>
        <taxon>Arachnida</taxon>
        <taxon>Araneae</taxon>
        <taxon>Araneomorphae</taxon>
        <taxon>Entelegynae</taxon>
        <taxon>Araneoidea</taxon>
        <taxon>Araneidae</taxon>
        <taxon>Araneus</taxon>
    </lineage>
</organism>
<comment type="caution">
    <text evidence="1">The sequence shown here is derived from an EMBL/GenBank/DDBJ whole genome shotgun (WGS) entry which is preliminary data.</text>
</comment>